<evidence type="ECO:0000313" key="1">
    <source>
        <dbReference type="EMBL" id="CRY97869.1"/>
    </source>
</evidence>
<dbReference type="EMBL" id="LN854283">
    <property type="protein sequence ID" value="CRY97869.1"/>
    <property type="molecule type" value="Genomic_DNA"/>
</dbReference>
<reference evidence="1" key="1">
    <citation type="submission" date="2015-06" db="EMBL/GenBank/DDBJ databases">
        <authorList>
            <person name="Joergensen T."/>
        </authorList>
    </citation>
    <scope>NUCLEOTIDE SEQUENCE</scope>
    <source>
        <strain evidence="1">RGFK1783</strain>
    </source>
</reference>
<proteinExistence type="predicted"/>
<accession>A0A0H5Q912</accession>
<name>A0A0H5Q912_9ZZZZ</name>
<sequence>MRLLYRRPQLNHPSFYQRIDRFSLRFAHYAFLDTDAYLADHLFIKHQVWVCFREEYVRNGSPYRVIFCRVRKRDEERFLSALEELPNKMMLLGYTDYLDACRTLWSNEHCDELEEVDGHDTIDSIGQAQ</sequence>
<protein>
    <submittedName>
        <fullName evidence="1">Uncharacterized protein</fullName>
    </submittedName>
</protein>
<organism evidence="1">
    <name type="scientific">uncultured prokaryote</name>
    <dbReference type="NCBI Taxonomy" id="198431"/>
    <lineage>
        <taxon>unclassified sequences</taxon>
        <taxon>environmental samples</taxon>
    </lineage>
</organism>
<reference evidence="1" key="2">
    <citation type="submission" date="2015-07" db="EMBL/GenBank/DDBJ databases">
        <title>Plasmids, circular viruses and viroids from rat gut.</title>
        <authorList>
            <person name="Jorgensen T.J."/>
            <person name="Hansen M.A."/>
            <person name="Xu Z."/>
            <person name="Tabak M.A."/>
            <person name="Sorensen S.J."/>
            <person name="Hansen L.H."/>
        </authorList>
    </citation>
    <scope>NUCLEOTIDE SEQUENCE</scope>
    <source>
        <strain evidence="1">RGFK1783</strain>
    </source>
</reference>
<dbReference type="AlphaFoldDB" id="A0A0H5Q912"/>